<dbReference type="AlphaFoldDB" id="A0A9N8RX20"/>
<reference evidence="2" key="1">
    <citation type="submission" date="2021-04" db="EMBL/GenBank/DDBJ databases">
        <authorList>
            <person name="Vanwijnsberghe S."/>
        </authorList>
    </citation>
    <scope>NUCLEOTIDE SEQUENCE</scope>
    <source>
        <strain evidence="2">LMG 31841</strain>
    </source>
</reference>
<protein>
    <submittedName>
        <fullName evidence="2">Uncharacterized protein</fullName>
    </submittedName>
</protein>
<evidence type="ECO:0000313" key="2">
    <source>
        <dbReference type="EMBL" id="CAG4900555.1"/>
    </source>
</evidence>
<keyword evidence="3" id="KW-1185">Reference proteome</keyword>
<dbReference type="EMBL" id="CAJQZC010000005">
    <property type="protein sequence ID" value="CAG4900555.1"/>
    <property type="molecule type" value="Genomic_DNA"/>
</dbReference>
<evidence type="ECO:0000313" key="3">
    <source>
        <dbReference type="Proteomes" id="UP000789704"/>
    </source>
</evidence>
<dbReference type="Proteomes" id="UP000789704">
    <property type="component" value="Unassembled WGS sequence"/>
</dbReference>
<proteinExistence type="predicted"/>
<keyword evidence="1" id="KW-0472">Membrane</keyword>
<keyword evidence="1" id="KW-1133">Transmembrane helix</keyword>
<gene>
    <name evidence="2" type="ORF">LMG31841_02891</name>
</gene>
<organism evidence="2 3">
    <name type="scientific">Paraburkholderia saeva</name>
    <dbReference type="NCBI Taxonomy" id="2777537"/>
    <lineage>
        <taxon>Bacteria</taxon>
        <taxon>Pseudomonadati</taxon>
        <taxon>Pseudomonadota</taxon>
        <taxon>Betaproteobacteria</taxon>
        <taxon>Burkholderiales</taxon>
        <taxon>Burkholderiaceae</taxon>
        <taxon>Paraburkholderia</taxon>
    </lineage>
</organism>
<comment type="caution">
    <text evidence="2">The sequence shown here is derived from an EMBL/GenBank/DDBJ whole genome shotgun (WGS) entry which is preliminary data.</text>
</comment>
<name>A0A9N8RX20_9BURK</name>
<sequence length="65" mass="7484">MRPLFLQRLSGRVARQVVGVEREPVAHTERDLALADLFLSFTADVCSMGVAIMFFITYFWRPTCF</sequence>
<dbReference type="RefSeq" id="WP_228877650.1">
    <property type="nucleotide sequence ID" value="NZ_CAJQZC010000005.1"/>
</dbReference>
<keyword evidence="1" id="KW-0812">Transmembrane</keyword>
<feature type="transmembrane region" description="Helical" evidence="1">
    <location>
        <begin position="37"/>
        <end position="60"/>
    </location>
</feature>
<accession>A0A9N8RX20</accession>
<evidence type="ECO:0000256" key="1">
    <source>
        <dbReference type="SAM" id="Phobius"/>
    </source>
</evidence>